<evidence type="ECO:0000256" key="1">
    <source>
        <dbReference type="SAM" id="Coils"/>
    </source>
</evidence>
<dbReference type="RefSeq" id="WP_108981918.1">
    <property type="nucleotide sequence ID" value="NZ_WKPR01000027.1"/>
</dbReference>
<feature type="coiled-coil region" evidence="1">
    <location>
        <begin position="229"/>
        <end position="263"/>
    </location>
</feature>
<dbReference type="Proteomes" id="UP000434475">
    <property type="component" value="Unassembled WGS sequence"/>
</dbReference>
<sequence length="612" mass="68323">MKIIKVVCHQRYPENAISNLAAVLSAIHKGERVTIAEVRNAALNAVAELESRFGSENAAVRALLQAEEFDQVKVNFMVSDLESDAASIYWNINDLPAGAKTDHVFWGDLLQRTDAVWQQIKELQKVVESREKAADSRNRHKAAEAVEKMVKEAKSLADQAAKTLFAAAPSTQEIARLQQQMDDMMERLETFQADTLPMVNIPGDGQFWVCLSNRAYVAFRDVSLLAEAIKEKSKMADKVEMKIAKLERACKEQISKVKVLMEAGPAMGPKSKDILYAISEVDDHASELHDALVEKREAAIGPEKEYWASCVKRVSKAWSEMTGTEDELLLVLDNQQEKQKAIEKLYQRGMHLLDLAEGGLQNAAPVGMDALRWMCGSMKDLACQIKPLREAAVNAYRNSKGEERQFWYRLFNKCVATEKSIHRQMTHLNEVIDTQNAAAQRAQAQKAQANQFAMQMPEICKENNRFAELVAKAMNDEKNPASAKRKLLAEVTDFYKQCAMASNKLNGYLRGCSGSEYNTIQEMIRYIDGIRRNCATMAGDLRKALAADKGMEKLLSAIFDGAEDKPKAKLKVKQPEAEPAFNADAEVQTLLGCTDKAELLKKLKALQEKLGA</sequence>
<accession>A0A6I2R9N4</accession>
<protein>
    <submittedName>
        <fullName evidence="2">Uncharacterized protein</fullName>
    </submittedName>
</protein>
<feature type="coiled-coil region" evidence="1">
    <location>
        <begin position="143"/>
        <end position="194"/>
    </location>
</feature>
<proteinExistence type="predicted"/>
<keyword evidence="1" id="KW-0175">Coiled coil</keyword>
<evidence type="ECO:0000313" key="2">
    <source>
        <dbReference type="EMBL" id="MSB21780.1"/>
    </source>
</evidence>
<gene>
    <name evidence="2" type="ORF">GKE97_20080</name>
</gene>
<name>A0A6I2R9N4_FLAPL</name>
<organism evidence="2 3">
    <name type="scientific">Flavonifractor plautii</name>
    <name type="common">Fusobacterium plautii</name>
    <dbReference type="NCBI Taxonomy" id="292800"/>
    <lineage>
        <taxon>Bacteria</taxon>
        <taxon>Bacillati</taxon>
        <taxon>Bacillota</taxon>
        <taxon>Clostridia</taxon>
        <taxon>Eubacteriales</taxon>
        <taxon>Oscillospiraceae</taxon>
        <taxon>Flavonifractor</taxon>
    </lineage>
</organism>
<comment type="caution">
    <text evidence="2">The sequence shown here is derived from an EMBL/GenBank/DDBJ whole genome shotgun (WGS) entry which is preliminary data.</text>
</comment>
<reference evidence="2 3" key="1">
    <citation type="journal article" date="2019" name="Nat. Med.">
        <title>A library of human gut bacterial isolates paired with longitudinal multiomics data enables mechanistic microbiome research.</title>
        <authorList>
            <person name="Poyet M."/>
            <person name="Groussin M."/>
            <person name="Gibbons S.M."/>
            <person name="Avila-Pacheco J."/>
            <person name="Jiang X."/>
            <person name="Kearney S.M."/>
            <person name="Perrotta A.R."/>
            <person name="Berdy B."/>
            <person name="Zhao S."/>
            <person name="Lieberman T.D."/>
            <person name="Swanson P.K."/>
            <person name="Smith M."/>
            <person name="Roesemann S."/>
            <person name="Alexander J.E."/>
            <person name="Rich S.A."/>
            <person name="Livny J."/>
            <person name="Vlamakis H."/>
            <person name="Clish C."/>
            <person name="Bullock K."/>
            <person name="Deik A."/>
            <person name="Scott J."/>
            <person name="Pierce K.A."/>
            <person name="Xavier R.J."/>
            <person name="Alm E.J."/>
        </authorList>
    </citation>
    <scope>NUCLEOTIDE SEQUENCE [LARGE SCALE GENOMIC DNA]</scope>
    <source>
        <strain evidence="2 3">BIOML-A2</strain>
    </source>
</reference>
<evidence type="ECO:0000313" key="3">
    <source>
        <dbReference type="Proteomes" id="UP000434475"/>
    </source>
</evidence>
<dbReference type="EMBL" id="WKPR01000027">
    <property type="protein sequence ID" value="MSB21780.1"/>
    <property type="molecule type" value="Genomic_DNA"/>
</dbReference>
<dbReference type="AlphaFoldDB" id="A0A6I2R9N4"/>